<dbReference type="Gene3D" id="3.20.20.140">
    <property type="entry name" value="Metal-dependent hydrolases"/>
    <property type="match status" value="1"/>
</dbReference>
<dbReference type="GO" id="GO:0046872">
    <property type="term" value="F:metal ion binding"/>
    <property type="evidence" value="ECO:0007669"/>
    <property type="project" value="UniProtKB-KW"/>
</dbReference>
<dbReference type="GO" id="GO:0016788">
    <property type="term" value="F:hydrolase activity, acting on ester bonds"/>
    <property type="evidence" value="ECO:0007669"/>
    <property type="project" value="InterPro"/>
</dbReference>
<evidence type="ECO:0000256" key="2">
    <source>
        <dbReference type="ARBA" id="ARBA00022801"/>
    </source>
</evidence>
<dbReference type="Pfam" id="PF01026">
    <property type="entry name" value="TatD_DNase"/>
    <property type="match status" value="1"/>
</dbReference>
<protein>
    <submittedName>
        <fullName evidence="4">Hydrolase, TatD family</fullName>
    </submittedName>
</protein>
<comment type="caution">
    <text evidence="4">The sequence shown here is derived from an EMBL/GenBank/DDBJ whole genome shotgun (WGS) entry which is preliminary data.</text>
</comment>
<dbReference type="CDD" id="cd01310">
    <property type="entry name" value="TatD_DNAse"/>
    <property type="match status" value="1"/>
</dbReference>
<gene>
    <name evidence="4" type="ORF">XD94_1124</name>
</gene>
<feature type="binding site" evidence="3">
    <location>
        <position position="167"/>
    </location>
    <ligand>
        <name>a divalent metal cation</name>
        <dbReference type="ChEBI" id="CHEBI:60240"/>
        <label>2</label>
    </ligand>
</feature>
<dbReference type="PANTHER" id="PTHR46124">
    <property type="entry name" value="D-AMINOACYL-TRNA DEACYLASE"/>
    <property type="match status" value="1"/>
</dbReference>
<dbReference type="InterPro" id="IPR015991">
    <property type="entry name" value="TatD/YcfH-like"/>
</dbReference>
<dbReference type="InterPro" id="IPR032466">
    <property type="entry name" value="Metal_Hydrolase"/>
</dbReference>
<accession>A0A117M239</accession>
<evidence type="ECO:0000256" key="3">
    <source>
        <dbReference type="PIRSR" id="PIRSR005902-1"/>
    </source>
</evidence>
<keyword evidence="1 3" id="KW-0479">Metal-binding</keyword>
<reference evidence="5" key="1">
    <citation type="journal article" date="2015" name="MBio">
        <title>Genome-Resolved Metagenomic Analysis Reveals Roles for Candidate Phyla and Other Microbial Community Members in Biogeochemical Transformations in Oil Reservoirs.</title>
        <authorList>
            <person name="Hu P."/>
            <person name="Tom L."/>
            <person name="Singh A."/>
            <person name="Thomas B.C."/>
            <person name="Baker B.J."/>
            <person name="Piceno Y.M."/>
            <person name="Andersen G.L."/>
            <person name="Banfield J.F."/>
        </authorList>
    </citation>
    <scope>NUCLEOTIDE SEQUENCE [LARGE SCALE GENOMIC DNA]</scope>
</reference>
<evidence type="ECO:0000313" key="4">
    <source>
        <dbReference type="EMBL" id="KUK80182.1"/>
    </source>
</evidence>
<dbReference type="PIRSF" id="PIRSF005902">
    <property type="entry name" value="DNase_TatD"/>
    <property type="match status" value="1"/>
</dbReference>
<proteinExistence type="predicted"/>
<organism evidence="4 5">
    <name type="scientific">Mesotoga prima</name>
    <dbReference type="NCBI Taxonomy" id="1184387"/>
    <lineage>
        <taxon>Bacteria</taxon>
        <taxon>Thermotogati</taxon>
        <taxon>Thermotogota</taxon>
        <taxon>Thermotogae</taxon>
        <taxon>Kosmotogales</taxon>
        <taxon>Kosmotogaceae</taxon>
        <taxon>Mesotoga</taxon>
    </lineage>
</organism>
<feature type="binding site" evidence="3">
    <location>
        <position position="144"/>
    </location>
    <ligand>
        <name>a divalent metal cation</name>
        <dbReference type="ChEBI" id="CHEBI:60240"/>
        <label>2</label>
    </ligand>
</feature>
<evidence type="ECO:0000313" key="5">
    <source>
        <dbReference type="Proteomes" id="UP000054092"/>
    </source>
</evidence>
<dbReference type="AlphaFoldDB" id="A0A117M239"/>
<name>A0A117M239_9BACT</name>
<feature type="binding site" evidence="3">
    <location>
        <position position="217"/>
    </location>
    <ligand>
        <name>a divalent metal cation</name>
        <dbReference type="ChEBI" id="CHEBI:60240"/>
        <label>1</label>
    </ligand>
</feature>
<feature type="binding site" evidence="3">
    <location>
        <position position="108"/>
    </location>
    <ligand>
        <name>a divalent metal cation</name>
        <dbReference type="ChEBI" id="CHEBI:60240"/>
        <label>1</label>
    </ligand>
</feature>
<feature type="binding site" evidence="3">
    <location>
        <position position="24"/>
    </location>
    <ligand>
        <name>a divalent metal cation</name>
        <dbReference type="ChEBI" id="CHEBI:60240"/>
        <label>1</label>
    </ligand>
</feature>
<dbReference type="Proteomes" id="UP000054092">
    <property type="component" value="Unassembled WGS sequence"/>
</dbReference>
<dbReference type="GO" id="GO:0004536">
    <property type="term" value="F:DNA nuclease activity"/>
    <property type="evidence" value="ECO:0007669"/>
    <property type="project" value="InterPro"/>
</dbReference>
<dbReference type="EMBL" id="LGGP01000194">
    <property type="protein sequence ID" value="KUK80182.1"/>
    <property type="molecule type" value="Genomic_DNA"/>
</dbReference>
<keyword evidence="2 4" id="KW-0378">Hydrolase</keyword>
<dbReference type="PANTHER" id="PTHR46124:SF2">
    <property type="entry name" value="D-AMINOACYL-TRNA DEACYLASE"/>
    <property type="match status" value="1"/>
</dbReference>
<sequence length="270" mass="30175">MVTSSMSWPMPDFTSLKLVDTHAHISFSQFDHDRGRIIGQIEEDTISLLIEVGTNVEDSRRASDTVCSLKNAFFSAGVHPHDSSELDEQGVLTLEKLLSHPKAIALGEMGLDYFRNLSPVDAQINAFEIQLELASKLGKPVIIHVRNAYNEAYEIIKSTGYFNGVIHAFSGDLEFARKFVDLGLFLGIGGPVTYKKNDELRRVAREIPLERLLCETDCPYLPPVPLRGKRNEPYYVGYVIEEIAAQKNIPAVDCSVKLFENALELFSLKS</sequence>
<dbReference type="GO" id="GO:0005829">
    <property type="term" value="C:cytosol"/>
    <property type="evidence" value="ECO:0007669"/>
    <property type="project" value="TreeGrafter"/>
</dbReference>
<dbReference type="FunFam" id="3.20.20.140:FF:000005">
    <property type="entry name" value="TatD family hydrolase"/>
    <property type="match status" value="1"/>
</dbReference>
<dbReference type="InterPro" id="IPR001130">
    <property type="entry name" value="TatD-like"/>
</dbReference>
<dbReference type="NCBIfam" id="TIGR00010">
    <property type="entry name" value="YchF/TatD family DNA exonuclease"/>
    <property type="match status" value="1"/>
</dbReference>
<feature type="binding site" evidence="3">
    <location>
        <position position="22"/>
    </location>
    <ligand>
        <name>a divalent metal cation</name>
        <dbReference type="ChEBI" id="CHEBI:60240"/>
        <label>1</label>
    </ligand>
</feature>
<evidence type="ECO:0000256" key="1">
    <source>
        <dbReference type="ARBA" id="ARBA00022723"/>
    </source>
</evidence>
<dbReference type="SUPFAM" id="SSF51556">
    <property type="entry name" value="Metallo-dependent hydrolases"/>
    <property type="match status" value="1"/>
</dbReference>
<dbReference type="PATRIC" id="fig|1184387.3.peg.1556"/>